<dbReference type="Pfam" id="PF24434">
    <property type="entry name" value="DUF7557"/>
    <property type="match status" value="1"/>
</dbReference>
<name>C7NT31_HALUD</name>
<dbReference type="Proteomes" id="UP000002071">
    <property type="component" value="Chromosome"/>
</dbReference>
<dbReference type="eggNOG" id="arCOG08192">
    <property type="taxonomic scope" value="Archaea"/>
</dbReference>
<protein>
    <submittedName>
        <fullName evidence="1">Uncharacterized protein</fullName>
    </submittedName>
</protein>
<dbReference type="GeneID" id="8384229"/>
<evidence type="ECO:0000313" key="2">
    <source>
        <dbReference type="Proteomes" id="UP000002071"/>
    </source>
</evidence>
<dbReference type="KEGG" id="hut:Huta_1937"/>
<dbReference type="AlphaFoldDB" id="C7NT31"/>
<sequence>MSRTSIPINSETKDRLSRLKRSDETWDEFLTRLAGEDEPIRVGAWSDKDAEAVRESIDRSRESFGLDR</sequence>
<keyword evidence="2" id="KW-1185">Reference proteome</keyword>
<evidence type="ECO:0000313" key="1">
    <source>
        <dbReference type="EMBL" id="ACV12106.1"/>
    </source>
</evidence>
<dbReference type="InterPro" id="IPR055979">
    <property type="entry name" value="DUF7557"/>
</dbReference>
<dbReference type="HOGENOM" id="CLU_170073_2_1_2"/>
<organism evidence="1 2">
    <name type="scientific">Halorhabdus utahensis (strain DSM 12940 / JCM 11049 / AX-2)</name>
    <dbReference type="NCBI Taxonomy" id="519442"/>
    <lineage>
        <taxon>Archaea</taxon>
        <taxon>Methanobacteriati</taxon>
        <taxon>Methanobacteriota</taxon>
        <taxon>Stenosarchaea group</taxon>
        <taxon>Halobacteria</taxon>
        <taxon>Halobacteriales</taxon>
        <taxon>Haloarculaceae</taxon>
        <taxon>Halorhabdus</taxon>
    </lineage>
</organism>
<reference evidence="1 2" key="1">
    <citation type="journal article" date="2009" name="Stand. Genomic Sci.">
        <title>Complete genome sequence of Halorhabdus utahensis type strain (AX-2).</title>
        <authorList>
            <person name="Anderson I."/>
            <person name="Tindall B.J."/>
            <person name="Pomrenke H."/>
            <person name="Goker M."/>
            <person name="Lapidus A."/>
            <person name="Nolan M."/>
            <person name="Copeland A."/>
            <person name="Glavina Del Rio T."/>
            <person name="Chen F."/>
            <person name="Tice H."/>
            <person name="Cheng J.F."/>
            <person name="Lucas S."/>
            <person name="Chertkov O."/>
            <person name="Bruce D."/>
            <person name="Brettin T."/>
            <person name="Detter J.C."/>
            <person name="Han C."/>
            <person name="Goodwin L."/>
            <person name="Land M."/>
            <person name="Hauser L."/>
            <person name="Chang Y.J."/>
            <person name="Jeffries C.D."/>
            <person name="Pitluck S."/>
            <person name="Pati A."/>
            <person name="Mavromatis K."/>
            <person name="Ivanova N."/>
            <person name="Ovchinnikova G."/>
            <person name="Chen A."/>
            <person name="Palaniappan K."/>
            <person name="Chain P."/>
            <person name="Rohde M."/>
            <person name="Bristow J."/>
            <person name="Eisen J.A."/>
            <person name="Markowitz V."/>
            <person name="Hugenholtz P."/>
            <person name="Kyrpides N.C."/>
            <person name="Klenk H.P."/>
        </authorList>
    </citation>
    <scope>NUCLEOTIDE SEQUENCE [LARGE SCALE GENOMIC DNA]</scope>
    <source>
        <strain evidence="2">DSM 12940 / JCM 11049 / AX-2</strain>
    </source>
</reference>
<accession>C7NT31</accession>
<dbReference type="OrthoDB" id="9187at2157"/>
<dbReference type="EMBL" id="CP001687">
    <property type="protein sequence ID" value="ACV12106.1"/>
    <property type="molecule type" value="Genomic_DNA"/>
</dbReference>
<dbReference type="RefSeq" id="WP_015789677.1">
    <property type="nucleotide sequence ID" value="NC_013158.1"/>
</dbReference>
<proteinExistence type="predicted"/>
<gene>
    <name evidence="1" type="ordered locus">Huta_1937</name>
</gene>
<dbReference type="STRING" id="519442.Huta_1937"/>